<proteinExistence type="predicted"/>
<reference evidence="1 2" key="1">
    <citation type="submission" date="2024-04" db="EMBL/GenBank/DDBJ databases">
        <title>Draft genome sequence of Pseudophaeobacter arcticus NBRC 116598.</title>
        <authorList>
            <person name="Miyakawa T."/>
            <person name="Kusuya Y."/>
            <person name="Miura T."/>
        </authorList>
    </citation>
    <scope>NUCLEOTIDE SEQUENCE [LARGE SCALE GENOMIC DNA]</scope>
    <source>
        <strain evidence="1 2">SU-CL00105</strain>
    </source>
</reference>
<name>A0ABQ0AN05_9RHOB</name>
<dbReference type="EMBL" id="BAABWU010000010">
    <property type="protein sequence ID" value="GAA6197214.1"/>
    <property type="molecule type" value="Genomic_DNA"/>
</dbReference>
<evidence type="ECO:0000313" key="1">
    <source>
        <dbReference type="EMBL" id="GAA6197214.1"/>
    </source>
</evidence>
<accession>A0ABQ0AN05</accession>
<organism evidence="1 2">
    <name type="scientific">Pseudophaeobacter arcticus</name>
    <dbReference type="NCBI Taxonomy" id="385492"/>
    <lineage>
        <taxon>Bacteria</taxon>
        <taxon>Pseudomonadati</taxon>
        <taxon>Pseudomonadota</taxon>
        <taxon>Alphaproteobacteria</taxon>
        <taxon>Rhodobacterales</taxon>
        <taxon>Paracoccaceae</taxon>
        <taxon>Pseudophaeobacter</taxon>
    </lineage>
</organism>
<protein>
    <submittedName>
        <fullName evidence="1">Uncharacterized protein</fullName>
    </submittedName>
</protein>
<comment type="caution">
    <text evidence="1">The sequence shown here is derived from an EMBL/GenBank/DDBJ whole genome shotgun (WGS) entry which is preliminary data.</text>
</comment>
<keyword evidence="2" id="KW-1185">Reference proteome</keyword>
<evidence type="ECO:0000313" key="2">
    <source>
        <dbReference type="Proteomes" id="UP001441944"/>
    </source>
</evidence>
<gene>
    <name evidence="1" type="ORF">NBRC116598_26580</name>
</gene>
<sequence>MPIYVALPPDLDCRSFWPRAAGRVSAAISVATSNKKRGGSRPSRSIKMLHPVGPGAALTRGAVAQVAGEWAGLRAGPQDVWP</sequence>
<dbReference type="Proteomes" id="UP001441944">
    <property type="component" value="Unassembled WGS sequence"/>
</dbReference>